<keyword evidence="7" id="KW-1185">Reference proteome</keyword>
<dbReference type="SMART" id="SM00418">
    <property type="entry name" value="HTH_ARSR"/>
    <property type="match status" value="1"/>
</dbReference>
<dbReference type="CDD" id="cd00090">
    <property type="entry name" value="HTH_ARSR"/>
    <property type="match status" value="1"/>
</dbReference>
<dbReference type="EMBL" id="JBEZVI010000018">
    <property type="protein sequence ID" value="MEU3712683.1"/>
    <property type="molecule type" value="Genomic_DNA"/>
</dbReference>
<feature type="compositionally biased region" description="Basic and acidic residues" evidence="4">
    <location>
        <begin position="113"/>
        <end position="127"/>
    </location>
</feature>
<evidence type="ECO:0000256" key="1">
    <source>
        <dbReference type="ARBA" id="ARBA00023015"/>
    </source>
</evidence>
<dbReference type="PANTHER" id="PTHR33154">
    <property type="entry name" value="TRANSCRIPTIONAL REGULATOR, ARSR FAMILY"/>
    <property type="match status" value="1"/>
</dbReference>
<keyword evidence="2" id="KW-0238">DNA-binding</keyword>
<evidence type="ECO:0000259" key="5">
    <source>
        <dbReference type="PROSITE" id="PS50987"/>
    </source>
</evidence>
<feature type="region of interest" description="Disordered" evidence="4">
    <location>
        <begin position="98"/>
        <end position="127"/>
    </location>
</feature>
<dbReference type="InterPro" id="IPR001845">
    <property type="entry name" value="HTH_ArsR_DNA-bd_dom"/>
</dbReference>
<protein>
    <submittedName>
        <fullName evidence="6">Winged helix-turn-helix domain-containing protein</fullName>
    </submittedName>
</protein>
<organism evidence="6 7">
    <name type="scientific">Streptomyces catenulae</name>
    <dbReference type="NCBI Taxonomy" id="66875"/>
    <lineage>
        <taxon>Bacteria</taxon>
        <taxon>Bacillati</taxon>
        <taxon>Actinomycetota</taxon>
        <taxon>Actinomycetes</taxon>
        <taxon>Kitasatosporales</taxon>
        <taxon>Streptomycetaceae</taxon>
        <taxon>Streptomyces</taxon>
    </lineage>
</organism>
<dbReference type="Proteomes" id="UP001550853">
    <property type="component" value="Unassembled WGS sequence"/>
</dbReference>
<evidence type="ECO:0000256" key="3">
    <source>
        <dbReference type="ARBA" id="ARBA00023163"/>
    </source>
</evidence>
<keyword evidence="3" id="KW-0804">Transcription</keyword>
<keyword evidence="1" id="KW-0805">Transcription regulation</keyword>
<proteinExistence type="predicted"/>
<dbReference type="PROSITE" id="PS50987">
    <property type="entry name" value="HTH_ARSR_2"/>
    <property type="match status" value="1"/>
</dbReference>
<evidence type="ECO:0000313" key="7">
    <source>
        <dbReference type="Proteomes" id="UP001550853"/>
    </source>
</evidence>
<dbReference type="InterPro" id="IPR051081">
    <property type="entry name" value="HTH_MetalResp_TranReg"/>
</dbReference>
<evidence type="ECO:0000256" key="4">
    <source>
        <dbReference type="SAM" id="MobiDB-lite"/>
    </source>
</evidence>
<accession>A0ABV2Z3V6</accession>
<comment type="caution">
    <text evidence="6">The sequence shown here is derived from an EMBL/GenBank/DDBJ whole genome shotgun (WGS) entry which is preliminary data.</text>
</comment>
<dbReference type="InterPro" id="IPR011991">
    <property type="entry name" value="ArsR-like_HTH"/>
</dbReference>
<sequence length="127" mass="13741">MTSEELLAVLAAVGHTQRLRIIAELSGGRLYVSELARRLGMSRPLLYMHLERLEKAGLVAGNLELSDDGKALKYFELAPFDLHVNIDTILAAVRADEAADDAAPSERAGGEAPADRRGSEDVKGKRT</sequence>
<dbReference type="Pfam" id="PF01022">
    <property type="entry name" value="HTH_5"/>
    <property type="match status" value="1"/>
</dbReference>
<feature type="domain" description="HTH arsR-type" evidence="5">
    <location>
        <begin position="1"/>
        <end position="99"/>
    </location>
</feature>
<reference evidence="6 7" key="1">
    <citation type="submission" date="2024-06" db="EMBL/GenBank/DDBJ databases">
        <title>The Natural Products Discovery Center: Release of the First 8490 Sequenced Strains for Exploring Actinobacteria Biosynthetic Diversity.</title>
        <authorList>
            <person name="Kalkreuter E."/>
            <person name="Kautsar S.A."/>
            <person name="Yang D."/>
            <person name="Bader C.D."/>
            <person name="Teijaro C.N."/>
            <person name="Fluegel L."/>
            <person name="Davis C.M."/>
            <person name="Simpson J.R."/>
            <person name="Lauterbach L."/>
            <person name="Steele A.D."/>
            <person name="Gui C."/>
            <person name="Meng S."/>
            <person name="Li G."/>
            <person name="Viehrig K."/>
            <person name="Ye F."/>
            <person name="Su P."/>
            <person name="Kiefer A.F."/>
            <person name="Nichols A."/>
            <person name="Cepeda A.J."/>
            <person name="Yan W."/>
            <person name="Fan B."/>
            <person name="Jiang Y."/>
            <person name="Adhikari A."/>
            <person name="Zheng C.-J."/>
            <person name="Schuster L."/>
            <person name="Cowan T.M."/>
            <person name="Smanski M.J."/>
            <person name="Chevrette M.G."/>
            <person name="De Carvalho L.P.S."/>
            <person name="Shen B."/>
        </authorList>
    </citation>
    <scope>NUCLEOTIDE SEQUENCE [LARGE SCALE GENOMIC DNA]</scope>
    <source>
        <strain evidence="6 7">NPDC033039</strain>
    </source>
</reference>
<dbReference type="RefSeq" id="WP_037679038.1">
    <property type="nucleotide sequence ID" value="NZ_JBEZVI010000018.1"/>
</dbReference>
<gene>
    <name evidence="6" type="ORF">AB0E61_21630</name>
</gene>
<dbReference type="Gene3D" id="1.10.10.10">
    <property type="entry name" value="Winged helix-like DNA-binding domain superfamily/Winged helix DNA-binding domain"/>
    <property type="match status" value="1"/>
</dbReference>
<dbReference type="InterPro" id="IPR000485">
    <property type="entry name" value="AsnC-type_HTH_dom"/>
</dbReference>
<dbReference type="SUPFAM" id="SSF46785">
    <property type="entry name" value="Winged helix' DNA-binding domain"/>
    <property type="match status" value="1"/>
</dbReference>
<dbReference type="InterPro" id="IPR036390">
    <property type="entry name" value="WH_DNA-bd_sf"/>
</dbReference>
<evidence type="ECO:0000313" key="6">
    <source>
        <dbReference type="EMBL" id="MEU3712683.1"/>
    </source>
</evidence>
<evidence type="ECO:0000256" key="2">
    <source>
        <dbReference type="ARBA" id="ARBA00023125"/>
    </source>
</evidence>
<name>A0ABV2Z3V6_9ACTN</name>
<dbReference type="PANTHER" id="PTHR33154:SF33">
    <property type="entry name" value="TRANSCRIPTIONAL REPRESSOR SDPR"/>
    <property type="match status" value="1"/>
</dbReference>
<dbReference type="InterPro" id="IPR036388">
    <property type="entry name" value="WH-like_DNA-bd_sf"/>
</dbReference>
<dbReference type="PRINTS" id="PR00033">
    <property type="entry name" value="HTHASNC"/>
</dbReference>